<evidence type="ECO:0000256" key="6">
    <source>
        <dbReference type="ARBA" id="ARBA00022989"/>
    </source>
</evidence>
<evidence type="ECO:0000259" key="9">
    <source>
        <dbReference type="PROSITE" id="PS50928"/>
    </source>
</evidence>
<dbReference type="InterPro" id="IPR010065">
    <property type="entry name" value="AA_ABC_transptr_permease_3TM"/>
</dbReference>
<keyword evidence="7 8" id="KW-0472">Membrane</keyword>
<dbReference type="FunFam" id="1.10.3720.10:FF:000006">
    <property type="entry name" value="Glutamate/aspartate ABC transporter, permease protein GltK"/>
    <property type="match status" value="1"/>
</dbReference>
<dbReference type="RefSeq" id="WP_035131659.1">
    <property type="nucleotide sequence ID" value="NZ_JPMD01000015.1"/>
</dbReference>
<dbReference type="STRING" id="318464.IO99_07060"/>
<evidence type="ECO:0000256" key="1">
    <source>
        <dbReference type="ARBA" id="ARBA00004651"/>
    </source>
</evidence>
<evidence type="ECO:0000256" key="3">
    <source>
        <dbReference type="ARBA" id="ARBA00022475"/>
    </source>
</evidence>
<dbReference type="eggNOG" id="COG0765">
    <property type="taxonomic scope" value="Bacteria"/>
</dbReference>
<keyword evidence="6 8" id="KW-1133">Transmembrane helix</keyword>
<feature type="transmembrane region" description="Helical" evidence="8">
    <location>
        <begin position="56"/>
        <end position="78"/>
    </location>
</feature>
<dbReference type="Gene3D" id="1.10.3720.10">
    <property type="entry name" value="MetI-like"/>
    <property type="match status" value="1"/>
</dbReference>
<comment type="caution">
    <text evidence="10">The sequence shown here is derived from an EMBL/GenBank/DDBJ whole genome shotgun (WGS) entry which is preliminary data.</text>
</comment>
<keyword evidence="5" id="KW-0029">Amino-acid transport</keyword>
<keyword evidence="11" id="KW-1185">Reference proteome</keyword>
<dbReference type="GO" id="GO:0022857">
    <property type="term" value="F:transmembrane transporter activity"/>
    <property type="evidence" value="ECO:0007669"/>
    <property type="project" value="InterPro"/>
</dbReference>
<dbReference type="Pfam" id="PF00528">
    <property type="entry name" value="BPD_transp_1"/>
    <property type="match status" value="1"/>
</dbReference>
<protein>
    <submittedName>
        <fullName evidence="10">Amino acid ABC transporter permease</fullName>
    </submittedName>
</protein>
<dbReference type="PANTHER" id="PTHR30614">
    <property type="entry name" value="MEMBRANE COMPONENT OF AMINO ACID ABC TRANSPORTER"/>
    <property type="match status" value="1"/>
</dbReference>
<feature type="domain" description="ABC transmembrane type-1" evidence="9">
    <location>
        <begin position="11"/>
        <end position="202"/>
    </location>
</feature>
<dbReference type="NCBIfam" id="TIGR01726">
    <property type="entry name" value="HEQRo_perm_3TM"/>
    <property type="match status" value="1"/>
</dbReference>
<dbReference type="PANTHER" id="PTHR30614:SF0">
    <property type="entry name" value="L-CYSTINE TRANSPORT SYSTEM PERMEASE PROTEIN TCYL"/>
    <property type="match status" value="1"/>
</dbReference>
<dbReference type="CDD" id="cd06261">
    <property type="entry name" value="TM_PBP2"/>
    <property type="match status" value="1"/>
</dbReference>
<keyword evidence="3" id="KW-1003">Cell membrane</keyword>
<evidence type="ECO:0000313" key="10">
    <source>
        <dbReference type="EMBL" id="KEZ87003.1"/>
    </source>
</evidence>
<dbReference type="InterPro" id="IPR043429">
    <property type="entry name" value="ArtM/GltK/GlnP/TcyL/YhdX-like"/>
</dbReference>
<evidence type="ECO:0000313" key="11">
    <source>
        <dbReference type="Proteomes" id="UP000028542"/>
    </source>
</evidence>
<dbReference type="AlphaFoldDB" id="A0A084JDG9"/>
<feature type="transmembrane region" description="Helical" evidence="8">
    <location>
        <begin position="17"/>
        <end position="36"/>
    </location>
</feature>
<dbReference type="SUPFAM" id="SSF161098">
    <property type="entry name" value="MetI-like"/>
    <property type="match status" value="1"/>
</dbReference>
<dbReference type="EMBL" id="JPMD01000015">
    <property type="protein sequence ID" value="KEZ87003.1"/>
    <property type="molecule type" value="Genomic_DNA"/>
</dbReference>
<evidence type="ECO:0000256" key="7">
    <source>
        <dbReference type="ARBA" id="ARBA00023136"/>
    </source>
</evidence>
<feature type="transmembrane region" description="Helical" evidence="8">
    <location>
        <begin position="84"/>
        <end position="103"/>
    </location>
</feature>
<evidence type="ECO:0000256" key="4">
    <source>
        <dbReference type="ARBA" id="ARBA00022692"/>
    </source>
</evidence>
<evidence type="ECO:0000256" key="2">
    <source>
        <dbReference type="ARBA" id="ARBA00022448"/>
    </source>
</evidence>
<comment type="similarity">
    <text evidence="8">Belongs to the binding-protein-dependent transport system permease family.</text>
</comment>
<dbReference type="GO" id="GO:0006865">
    <property type="term" value="P:amino acid transport"/>
    <property type="evidence" value="ECO:0007669"/>
    <property type="project" value="UniProtKB-KW"/>
</dbReference>
<dbReference type="Proteomes" id="UP000028542">
    <property type="component" value="Unassembled WGS sequence"/>
</dbReference>
<evidence type="ECO:0000256" key="8">
    <source>
        <dbReference type="RuleBase" id="RU363032"/>
    </source>
</evidence>
<comment type="subcellular location">
    <subcellularLocation>
        <location evidence="1 8">Cell membrane</location>
        <topology evidence="1 8">Multi-pass membrane protein</topology>
    </subcellularLocation>
</comment>
<dbReference type="InterPro" id="IPR000515">
    <property type="entry name" value="MetI-like"/>
</dbReference>
<dbReference type="PROSITE" id="PS50928">
    <property type="entry name" value="ABC_TM1"/>
    <property type="match status" value="1"/>
</dbReference>
<evidence type="ECO:0000256" key="5">
    <source>
        <dbReference type="ARBA" id="ARBA00022970"/>
    </source>
</evidence>
<proteinExistence type="inferred from homology"/>
<sequence>MNNLITLLPQVFQGLKVTIEVFILTLVISIPLGILVAQGRLSKNKILNKITSGYILIMRGTPLLLQVVFIFFGLPIIGITFNRFPAAILAFTLNYAAYFAEIFRAGIISIEEGQYEGAKVLGFSQKYIFFKIILPQAIKRILPALANETITLVKDTALVYVVGLDELLKVGKIASNREASLMPLLIVGMIYLLLIALFGEIFKKLEKRYSYYQ</sequence>
<accession>A0A084JDG9</accession>
<feature type="transmembrane region" description="Helical" evidence="8">
    <location>
        <begin position="181"/>
        <end position="202"/>
    </location>
</feature>
<dbReference type="InterPro" id="IPR035906">
    <property type="entry name" value="MetI-like_sf"/>
</dbReference>
<reference evidence="10 11" key="1">
    <citation type="submission" date="2014-07" db="EMBL/GenBank/DDBJ databases">
        <title>Draft genome of Clostridium sulfidigenes 113A isolated from sediments associated with methane hydrate from Krishna Godavari basin.</title>
        <authorList>
            <person name="Honkalas V.S."/>
            <person name="Dabir A.P."/>
            <person name="Arora P."/>
            <person name="Dhakephalkar P.K."/>
        </authorList>
    </citation>
    <scope>NUCLEOTIDE SEQUENCE [LARGE SCALE GENOMIC DNA]</scope>
    <source>
        <strain evidence="10 11">113A</strain>
    </source>
</reference>
<dbReference type="GO" id="GO:0043190">
    <property type="term" value="C:ATP-binding cassette (ABC) transporter complex"/>
    <property type="evidence" value="ECO:0007669"/>
    <property type="project" value="InterPro"/>
</dbReference>
<keyword evidence="4 8" id="KW-0812">Transmembrane</keyword>
<keyword evidence="2 8" id="KW-0813">Transport</keyword>
<organism evidence="10 11">
    <name type="scientific">Clostridium sulfidigenes</name>
    <dbReference type="NCBI Taxonomy" id="318464"/>
    <lineage>
        <taxon>Bacteria</taxon>
        <taxon>Bacillati</taxon>
        <taxon>Bacillota</taxon>
        <taxon>Clostridia</taxon>
        <taxon>Eubacteriales</taxon>
        <taxon>Clostridiaceae</taxon>
        <taxon>Clostridium</taxon>
    </lineage>
</organism>
<gene>
    <name evidence="10" type="ORF">IO99_07060</name>
</gene>
<name>A0A084JDG9_9CLOT</name>